<comment type="catalytic activity">
    <reaction evidence="9">
        <text>taurodeoxycholate + H2O = deoxycholate + taurine</text>
        <dbReference type="Rhea" id="RHEA:47556"/>
        <dbReference type="ChEBI" id="CHEBI:15377"/>
        <dbReference type="ChEBI" id="CHEBI:23614"/>
        <dbReference type="ChEBI" id="CHEBI:36261"/>
        <dbReference type="ChEBI" id="CHEBI:507393"/>
    </reaction>
    <physiologicalReaction direction="left-to-right" evidence="9">
        <dbReference type="Rhea" id="RHEA:47557"/>
    </physiologicalReaction>
</comment>
<dbReference type="CDD" id="cd00542">
    <property type="entry name" value="Ntn_PVA"/>
    <property type="match status" value="1"/>
</dbReference>
<evidence type="ECO:0000256" key="6">
    <source>
        <dbReference type="ARBA" id="ARBA00044804"/>
    </source>
</evidence>
<dbReference type="InterPro" id="IPR052193">
    <property type="entry name" value="Peptidase_C59"/>
</dbReference>
<evidence type="ECO:0000313" key="11">
    <source>
        <dbReference type="EMBL" id="KRM25060.1"/>
    </source>
</evidence>
<evidence type="ECO:0000256" key="1">
    <source>
        <dbReference type="ARBA" id="ARBA00004860"/>
    </source>
</evidence>
<dbReference type="Pfam" id="PF02275">
    <property type="entry name" value="CBAH"/>
    <property type="match status" value="1"/>
</dbReference>
<organism evidence="11 12">
    <name type="scientific">Limosilactobacillus panis DSM 6035</name>
    <dbReference type="NCBI Taxonomy" id="1423782"/>
    <lineage>
        <taxon>Bacteria</taxon>
        <taxon>Bacillati</taxon>
        <taxon>Bacillota</taxon>
        <taxon>Bacilli</taxon>
        <taxon>Lactobacillales</taxon>
        <taxon>Lactobacillaceae</taxon>
        <taxon>Limosilactobacillus</taxon>
    </lineage>
</organism>
<evidence type="ECO:0000259" key="10">
    <source>
        <dbReference type="Pfam" id="PF02275"/>
    </source>
</evidence>
<dbReference type="PANTHER" id="PTHR35527:SF2">
    <property type="entry name" value="HYDROLASE"/>
    <property type="match status" value="1"/>
</dbReference>
<comment type="caution">
    <text evidence="11">The sequence shown here is derived from an EMBL/GenBank/DDBJ whole genome shotgun (WGS) entry which is preliminary data.</text>
</comment>
<reference evidence="11 12" key="1">
    <citation type="journal article" date="2015" name="Genome Announc.">
        <title>Expanding the biotechnology potential of lactobacilli through comparative genomics of 213 strains and associated genera.</title>
        <authorList>
            <person name="Sun Z."/>
            <person name="Harris H.M."/>
            <person name="McCann A."/>
            <person name="Guo C."/>
            <person name="Argimon S."/>
            <person name="Zhang W."/>
            <person name="Yang X."/>
            <person name="Jeffery I.B."/>
            <person name="Cooney J.C."/>
            <person name="Kagawa T.F."/>
            <person name="Liu W."/>
            <person name="Song Y."/>
            <person name="Salvetti E."/>
            <person name="Wrobel A."/>
            <person name="Rasinkangas P."/>
            <person name="Parkhill J."/>
            <person name="Rea M.C."/>
            <person name="O'Sullivan O."/>
            <person name="Ritari J."/>
            <person name="Douillard F.P."/>
            <person name="Paul Ross R."/>
            <person name="Yang R."/>
            <person name="Briner A.E."/>
            <person name="Felis G.E."/>
            <person name="de Vos W.M."/>
            <person name="Barrangou R."/>
            <person name="Klaenhammer T.R."/>
            <person name="Caufield P.W."/>
            <person name="Cui Y."/>
            <person name="Zhang H."/>
            <person name="O'Toole P.W."/>
        </authorList>
    </citation>
    <scope>NUCLEOTIDE SEQUENCE [LARGE SCALE GENOMIC DNA]</scope>
    <source>
        <strain evidence="11 12">DSM 6035</strain>
    </source>
</reference>
<evidence type="ECO:0000256" key="2">
    <source>
        <dbReference type="ARBA" id="ARBA00006625"/>
    </source>
</evidence>
<dbReference type="GO" id="GO:0045302">
    <property type="term" value="F:choloylglycine hydrolase activity"/>
    <property type="evidence" value="ECO:0007669"/>
    <property type="project" value="UniProtKB-EC"/>
</dbReference>
<dbReference type="EMBL" id="AZGM01000138">
    <property type="protein sequence ID" value="KRM25060.1"/>
    <property type="molecule type" value="Genomic_DNA"/>
</dbReference>
<dbReference type="InterPro" id="IPR029055">
    <property type="entry name" value="Ntn_hydrolases_N"/>
</dbReference>
<keyword evidence="3 11" id="KW-0378">Hydrolase</keyword>
<accession>A0A0R1X9A5</accession>
<feature type="domain" description="Choloylglycine hydrolase/NAAA C-terminal" evidence="10">
    <location>
        <begin position="2"/>
        <end position="310"/>
    </location>
</feature>
<name>A0A0R1X9A5_9LACO</name>
<dbReference type="GO" id="GO:0006629">
    <property type="term" value="P:lipid metabolic process"/>
    <property type="evidence" value="ECO:0007669"/>
    <property type="project" value="UniProtKB-KW"/>
</dbReference>
<comment type="pathway">
    <text evidence="1">Lipid metabolism; bile acid biosynthesis.</text>
</comment>
<dbReference type="SUPFAM" id="SSF56235">
    <property type="entry name" value="N-terminal nucleophile aminohydrolases (Ntn hydrolases)"/>
    <property type="match status" value="1"/>
</dbReference>
<dbReference type="Gene3D" id="3.60.60.10">
    <property type="entry name" value="Penicillin V Acylase, Chain A"/>
    <property type="match status" value="1"/>
</dbReference>
<evidence type="ECO:0000256" key="3">
    <source>
        <dbReference type="ARBA" id="ARBA00022801"/>
    </source>
</evidence>
<dbReference type="OrthoDB" id="9794717at2"/>
<protein>
    <recommendedName>
        <fullName evidence="5">choloylglycine hydrolase</fullName>
        <ecNumber evidence="5">3.5.1.24</ecNumber>
    </recommendedName>
    <alternativeName>
        <fullName evidence="6">Bile salt hydrolase</fullName>
    </alternativeName>
    <alternativeName>
        <fullName evidence="7">Choloylglycine hydrolase</fullName>
    </alternativeName>
</protein>
<comment type="catalytic activity">
    <reaction evidence="8">
        <text>cholate + taurine = taurocholate + H2O</text>
        <dbReference type="Rhea" id="RHEA:47108"/>
        <dbReference type="ChEBI" id="CHEBI:15377"/>
        <dbReference type="ChEBI" id="CHEBI:29747"/>
        <dbReference type="ChEBI" id="CHEBI:36257"/>
        <dbReference type="ChEBI" id="CHEBI:507393"/>
    </reaction>
    <physiologicalReaction direction="right-to-left" evidence="8">
        <dbReference type="Rhea" id="RHEA:47110"/>
    </physiologicalReaction>
</comment>
<evidence type="ECO:0000256" key="4">
    <source>
        <dbReference type="ARBA" id="ARBA00023098"/>
    </source>
</evidence>
<dbReference type="InterPro" id="IPR029132">
    <property type="entry name" value="CBAH/NAAA_C"/>
</dbReference>
<gene>
    <name evidence="11" type="ORF">FD32_GL001037</name>
</gene>
<keyword evidence="12" id="KW-1185">Reference proteome</keyword>
<dbReference type="NCBIfam" id="NF038245">
    <property type="entry name" value="bile_salt_hydro"/>
    <property type="match status" value="1"/>
</dbReference>
<dbReference type="AlphaFoldDB" id="A0A0R1X9A5"/>
<dbReference type="EC" id="3.5.1.24" evidence="5"/>
<keyword evidence="4" id="KW-0443">Lipid metabolism</keyword>
<sequence>MCTSILYTAGDHYFGRNLDLEVSFGQEVVVTPRDYPFDFRKMPTLNHHYAIIGMALVKDNYPLYFDGANEEGLGMAGLNFAGLAHFSPVEDGKDNVSPFEFIPYVLGQCKDVAEAKKLLTNLNLVNINFSDQLQLSPLHWLIADRQGASIVVESTQSGLHVYDNPVGVLTNNPEFPSQMTNLANYQSVSPADPVNTLMPKKELKTYSRGLGSHMLPGGMDSESRFVKECFTLHNAPAGGSELENVTNYFHCLHAVEQQKGLDEVAPDTFEYTIYSDGINLATGTFYYTTYENNQINAVQMHNVDLDAKKLAQFPLVKEQVINNQN</sequence>
<dbReference type="InterPro" id="IPR047711">
    <property type="entry name" value="CBAH"/>
</dbReference>
<evidence type="ECO:0000256" key="9">
    <source>
        <dbReference type="ARBA" id="ARBA00048897"/>
    </source>
</evidence>
<evidence type="ECO:0000313" key="12">
    <source>
        <dbReference type="Proteomes" id="UP000051412"/>
    </source>
</evidence>
<proteinExistence type="inferred from homology"/>
<evidence type="ECO:0000256" key="8">
    <source>
        <dbReference type="ARBA" id="ARBA00047285"/>
    </source>
</evidence>
<evidence type="ECO:0000256" key="7">
    <source>
        <dbReference type="ARBA" id="ARBA00044806"/>
    </source>
</evidence>
<dbReference type="PATRIC" id="fig|1423782.4.peg.1080"/>
<dbReference type="RefSeq" id="WP_056962167.1">
    <property type="nucleotide sequence ID" value="NZ_AZGM01000138.1"/>
</dbReference>
<comment type="similarity">
    <text evidence="2">Belongs to the peptidase C59 family.</text>
</comment>
<dbReference type="Proteomes" id="UP000051412">
    <property type="component" value="Unassembled WGS sequence"/>
</dbReference>
<dbReference type="PANTHER" id="PTHR35527">
    <property type="entry name" value="CHOLOYLGLYCINE HYDROLASE"/>
    <property type="match status" value="1"/>
</dbReference>
<evidence type="ECO:0000256" key="5">
    <source>
        <dbReference type="ARBA" id="ARBA00044769"/>
    </source>
</evidence>